<evidence type="ECO:0000256" key="1">
    <source>
        <dbReference type="ARBA" id="ARBA00006814"/>
    </source>
</evidence>
<organism evidence="6 7">
    <name type="scientific">Georgenia ruanii</name>
    <dbReference type="NCBI Taxonomy" id="348442"/>
    <lineage>
        <taxon>Bacteria</taxon>
        <taxon>Bacillati</taxon>
        <taxon>Actinomycetota</taxon>
        <taxon>Actinomycetes</taxon>
        <taxon>Micrococcales</taxon>
        <taxon>Bogoriellaceae</taxon>
        <taxon>Georgenia</taxon>
    </lineage>
</organism>
<sequence length="172" mass="17334">MTVLVAGIGNVFLGDDAFGVEVVRRLDPADVPAGVDVADYGIRGIHLAYELLDGRYDTLVLVDAVPLGQPPGTLAVLDATGRAGAGPGAVDAHAMSPDVVLAALHGLGGSIGEVLVVGCQPQTLAEGMGLSAPVRAAVERAVPLVLDLAREAAGPPSPTLAQSPGPDRRPVR</sequence>
<gene>
    <name evidence="6" type="ORF">GB882_00690</name>
</gene>
<dbReference type="InterPro" id="IPR000671">
    <property type="entry name" value="Peptidase_A31"/>
</dbReference>
<evidence type="ECO:0000256" key="3">
    <source>
        <dbReference type="ARBA" id="ARBA00022750"/>
    </source>
</evidence>
<keyword evidence="4" id="KW-0378">Hydrolase</keyword>
<dbReference type="GO" id="GO:0004190">
    <property type="term" value="F:aspartic-type endopeptidase activity"/>
    <property type="evidence" value="ECO:0007669"/>
    <property type="project" value="UniProtKB-KW"/>
</dbReference>
<dbReference type="PRINTS" id="PR00446">
    <property type="entry name" value="HYDRGNUPTAKE"/>
</dbReference>
<dbReference type="PANTHER" id="PTHR30302:SF1">
    <property type="entry name" value="HYDROGENASE 2 MATURATION PROTEASE"/>
    <property type="match status" value="1"/>
</dbReference>
<evidence type="ECO:0000256" key="2">
    <source>
        <dbReference type="ARBA" id="ARBA00022670"/>
    </source>
</evidence>
<comment type="similarity">
    <text evidence="1">Belongs to the peptidase A31 family.</text>
</comment>
<evidence type="ECO:0000256" key="4">
    <source>
        <dbReference type="ARBA" id="ARBA00022801"/>
    </source>
</evidence>
<dbReference type="RefSeq" id="WP_152229721.1">
    <property type="nucleotide sequence ID" value="NZ_BAAAOT010000001.1"/>
</dbReference>
<evidence type="ECO:0000313" key="6">
    <source>
        <dbReference type="EMBL" id="MPV87167.1"/>
    </source>
</evidence>
<evidence type="ECO:0000313" key="7">
    <source>
        <dbReference type="Proteomes" id="UP000429644"/>
    </source>
</evidence>
<keyword evidence="7" id="KW-1185">Reference proteome</keyword>
<dbReference type="CDD" id="cd06068">
    <property type="entry name" value="H2MP_like-1"/>
    <property type="match status" value="1"/>
</dbReference>
<name>A0A7J9URB8_9MICO</name>
<dbReference type="Pfam" id="PF01750">
    <property type="entry name" value="HycI"/>
    <property type="match status" value="1"/>
</dbReference>
<dbReference type="OrthoDB" id="3828930at2"/>
<dbReference type="EMBL" id="WHPD01000148">
    <property type="protein sequence ID" value="MPV87167.1"/>
    <property type="molecule type" value="Genomic_DNA"/>
</dbReference>
<reference evidence="6 7" key="1">
    <citation type="submission" date="2019-10" db="EMBL/GenBank/DDBJ databases">
        <title>Georgenia wutianyii sp. nov. and Georgenia yuyongxinii sp. nov. isolated from plateau pika (Ochotona curzoniae) in the Qinghai-Tibet plateau of China.</title>
        <authorList>
            <person name="Tian Z."/>
        </authorList>
    </citation>
    <scope>NUCLEOTIDE SEQUENCE [LARGE SCALE GENOMIC DNA]</scope>
    <source>
        <strain evidence="6 7">JCM 15130</strain>
    </source>
</reference>
<keyword evidence="2 6" id="KW-0645">Protease</keyword>
<accession>A0A7J9URB8</accession>
<dbReference type="NCBIfam" id="TIGR00072">
    <property type="entry name" value="hydrog_prot"/>
    <property type="match status" value="1"/>
</dbReference>
<keyword evidence="3" id="KW-0064">Aspartyl protease</keyword>
<dbReference type="PANTHER" id="PTHR30302">
    <property type="entry name" value="HYDROGENASE 1 MATURATION PROTEASE"/>
    <property type="match status" value="1"/>
</dbReference>
<dbReference type="Gene3D" id="3.40.50.1450">
    <property type="entry name" value="HybD-like"/>
    <property type="match status" value="1"/>
</dbReference>
<dbReference type="GO" id="GO:0008047">
    <property type="term" value="F:enzyme activator activity"/>
    <property type="evidence" value="ECO:0007669"/>
    <property type="project" value="InterPro"/>
</dbReference>
<evidence type="ECO:0000256" key="5">
    <source>
        <dbReference type="SAM" id="MobiDB-lite"/>
    </source>
</evidence>
<dbReference type="AlphaFoldDB" id="A0A7J9URB8"/>
<feature type="region of interest" description="Disordered" evidence="5">
    <location>
        <begin position="152"/>
        <end position="172"/>
    </location>
</feature>
<dbReference type="InterPro" id="IPR023430">
    <property type="entry name" value="Pept_HybD-like_dom_sf"/>
</dbReference>
<proteinExistence type="inferred from homology"/>
<dbReference type="GO" id="GO:0016485">
    <property type="term" value="P:protein processing"/>
    <property type="evidence" value="ECO:0007669"/>
    <property type="project" value="TreeGrafter"/>
</dbReference>
<dbReference type="Proteomes" id="UP000429644">
    <property type="component" value="Unassembled WGS sequence"/>
</dbReference>
<dbReference type="SUPFAM" id="SSF53163">
    <property type="entry name" value="HybD-like"/>
    <property type="match status" value="1"/>
</dbReference>
<comment type="caution">
    <text evidence="6">The sequence shown here is derived from an EMBL/GenBank/DDBJ whole genome shotgun (WGS) entry which is preliminary data.</text>
</comment>
<protein>
    <submittedName>
        <fullName evidence="6">Hydrogenase maturation protease</fullName>
    </submittedName>
</protein>